<gene>
    <name evidence="1" type="ORF">ACFQHR_15700</name>
</gene>
<dbReference type="RefSeq" id="WP_066616864.1">
    <property type="nucleotide sequence ID" value="NZ_JBHSYQ010000015.1"/>
</dbReference>
<proteinExistence type="predicted"/>
<dbReference type="EMBL" id="JBHSYQ010000015">
    <property type="protein sequence ID" value="MFC6999079.1"/>
    <property type="molecule type" value="Genomic_DNA"/>
</dbReference>
<comment type="caution">
    <text evidence="1">The sequence shown here is derived from an EMBL/GenBank/DDBJ whole genome shotgun (WGS) entry which is preliminary data.</text>
</comment>
<reference evidence="2" key="1">
    <citation type="journal article" date="2019" name="Int. J. Syst. Evol. Microbiol.">
        <title>The Global Catalogue of Microorganisms (GCM) 10K type strain sequencing project: providing services to taxonomists for standard genome sequencing and annotation.</title>
        <authorList>
            <consortium name="The Broad Institute Genomics Platform"/>
            <consortium name="The Broad Institute Genome Sequencing Center for Infectious Disease"/>
            <person name="Wu L."/>
            <person name="Ma J."/>
        </authorList>
    </citation>
    <scope>NUCLEOTIDE SEQUENCE [LARGE SCALE GENOMIC DNA]</scope>
    <source>
        <strain evidence="2">CGMCC 4.7393</strain>
    </source>
</reference>
<name>A0ABW2DMV0_9BACT</name>
<accession>A0ABW2DMV0</accession>
<sequence length="146" mass="16672">MGTEPLNQKLHWLMGNRMVRKVFFFENGQLKSLGGYKNGVMEGRYVEFQEDGDTLTKAYFRKGKLNGSLVEYYPNGGIQRIMTYEDNVPSGLLLKLYDNGAAEMVGNQKNGKLHGDFEFYNKSGELTEIRKYNLRSLVTAQKVVVE</sequence>
<dbReference type="SUPFAM" id="SSF82185">
    <property type="entry name" value="Histone H3 K4-specific methyltransferase SET7/9 N-terminal domain"/>
    <property type="match status" value="1"/>
</dbReference>
<dbReference type="Proteomes" id="UP001596405">
    <property type="component" value="Unassembled WGS sequence"/>
</dbReference>
<dbReference type="Gene3D" id="3.90.930.1">
    <property type="match status" value="1"/>
</dbReference>
<organism evidence="1 2">
    <name type="scientific">Rufibacter roseus</name>
    <dbReference type="NCBI Taxonomy" id="1567108"/>
    <lineage>
        <taxon>Bacteria</taxon>
        <taxon>Pseudomonadati</taxon>
        <taxon>Bacteroidota</taxon>
        <taxon>Cytophagia</taxon>
        <taxon>Cytophagales</taxon>
        <taxon>Hymenobacteraceae</taxon>
        <taxon>Rufibacter</taxon>
    </lineage>
</organism>
<protein>
    <submittedName>
        <fullName evidence="1">Toxin-antitoxin system YwqK family antitoxin</fullName>
    </submittedName>
</protein>
<keyword evidence="2" id="KW-1185">Reference proteome</keyword>
<evidence type="ECO:0000313" key="1">
    <source>
        <dbReference type="EMBL" id="MFC6999079.1"/>
    </source>
</evidence>
<dbReference type="InterPro" id="IPR011652">
    <property type="entry name" value="MORN_2"/>
</dbReference>
<dbReference type="Pfam" id="PF07661">
    <property type="entry name" value="MORN_2"/>
    <property type="match status" value="2"/>
</dbReference>
<evidence type="ECO:0000313" key="2">
    <source>
        <dbReference type="Proteomes" id="UP001596405"/>
    </source>
</evidence>